<protein>
    <submittedName>
        <fullName evidence="2">Formylglycine-generating enzyme family protein</fullName>
    </submittedName>
</protein>
<dbReference type="Pfam" id="PF03781">
    <property type="entry name" value="FGE-sulfatase"/>
    <property type="match status" value="1"/>
</dbReference>
<dbReference type="InterPro" id="IPR005532">
    <property type="entry name" value="SUMF_dom"/>
</dbReference>
<dbReference type="EMBL" id="QJPH01000573">
    <property type="protein sequence ID" value="PZN69604.1"/>
    <property type="molecule type" value="Genomic_DNA"/>
</dbReference>
<evidence type="ECO:0000313" key="2">
    <source>
        <dbReference type="EMBL" id="PZN69604.1"/>
    </source>
</evidence>
<dbReference type="GO" id="GO:0120147">
    <property type="term" value="F:formylglycine-generating oxidase activity"/>
    <property type="evidence" value="ECO:0007669"/>
    <property type="project" value="TreeGrafter"/>
</dbReference>
<dbReference type="InterPro" id="IPR051043">
    <property type="entry name" value="Sulfatase_Mod_Factor_Kinase"/>
</dbReference>
<evidence type="ECO:0000259" key="1">
    <source>
        <dbReference type="Pfam" id="PF03781"/>
    </source>
</evidence>
<dbReference type="AlphaFoldDB" id="A0A2W4S6W7"/>
<evidence type="ECO:0000313" key="3">
    <source>
        <dbReference type="Proteomes" id="UP000249396"/>
    </source>
</evidence>
<dbReference type="Gene3D" id="3.90.1580.10">
    <property type="entry name" value="paralog of FGE (formylglycine-generating enzyme)"/>
    <property type="match status" value="1"/>
</dbReference>
<proteinExistence type="predicted"/>
<accession>A0A2W4S6W7</accession>
<dbReference type="InterPro" id="IPR042095">
    <property type="entry name" value="SUMF_sf"/>
</dbReference>
<name>A0A2W4S6W7_9GAMM</name>
<comment type="caution">
    <text evidence="2">The sequence shown here is derived from an EMBL/GenBank/DDBJ whole genome shotgun (WGS) entry which is preliminary data.</text>
</comment>
<dbReference type="PANTHER" id="PTHR23150">
    <property type="entry name" value="SULFATASE MODIFYING FACTOR 1, 2"/>
    <property type="match status" value="1"/>
</dbReference>
<dbReference type="InterPro" id="IPR016187">
    <property type="entry name" value="CTDL_fold"/>
</dbReference>
<feature type="domain" description="Sulfatase-modifying factor enzyme-like" evidence="1">
    <location>
        <begin position="18"/>
        <end position="299"/>
    </location>
</feature>
<dbReference type="SUPFAM" id="SSF56436">
    <property type="entry name" value="C-type lectin-like"/>
    <property type="match status" value="1"/>
</dbReference>
<dbReference type="Proteomes" id="UP000249396">
    <property type="component" value="Unassembled WGS sequence"/>
</dbReference>
<feature type="non-terminal residue" evidence="2">
    <location>
        <position position="1"/>
    </location>
</feature>
<sequence length="301" mass="34089">PTPERDSAACIDQHNDLAPAMVVLPPGHFRMGTPKNEPSRYDDEGPQHWVTLRKPFAMGRCEVTVGQFRRFVEETGYVTEAEKPDAKGCKVWNSSLKKFEQRKGSHWRQPEFPQTDHHPVVCVTHADALAYVHWLSRRTGAHYRLPTEAEWEYAVRATPAIDRHRTTARYWGDDSEGKQQCDYANGADQTAKSELGADWTYASCTDHYAYTAPVASFRPTLLGIYDMLGNAWEWTADCWHKDYTGAPADGSAWLEASQGDCKLRVVRGGSWVGVPRGLRSGFRIRFDVADSYLGFRLARDF</sequence>
<reference evidence="2 3" key="1">
    <citation type="journal article" date="2018" name="Aquat. Microb. Ecol.">
        <title>Gammaproteobacterial methanotrophs dominate.</title>
        <authorList>
            <person name="Rissanen A.J."/>
            <person name="Saarenheimo J."/>
            <person name="Tiirola M."/>
            <person name="Peura S."/>
            <person name="Aalto S.L."/>
            <person name="Karvinen A."/>
            <person name="Nykanen H."/>
        </authorList>
    </citation>
    <scope>NUCLEOTIDE SEQUENCE [LARGE SCALE GENOMIC DNA]</scope>
    <source>
        <strain evidence="2">AMbin10</strain>
    </source>
</reference>
<gene>
    <name evidence="2" type="ORF">DM484_29325</name>
</gene>
<dbReference type="PANTHER" id="PTHR23150:SF35">
    <property type="entry name" value="BLL6746 PROTEIN"/>
    <property type="match status" value="1"/>
</dbReference>
<organism evidence="2 3">
    <name type="scientific">Candidatus Methylumidiphilus alinenensis</name>
    <dbReference type="NCBI Taxonomy" id="2202197"/>
    <lineage>
        <taxon>Bacteria</taxon>
        <taxon>Pseudomonadati</taxon>
        <taxon>Pseudomonadota</taxon>
        <taxon>Gammaproteobacteria</taxon>
        <taxon>Methylococcales</taxon>
        <taxon>Candidatus Methylumidiphilus</taxon>
    </lineage>
</organism>